<dbReference type="STRING" id="1198029.A0A1U7LWT2"/>
<dbReference type="EMBL" id="LXFE01000119">
    <property type="protein sequence ID" value="OLL27136.1"/>
    <property type="molecule type" value="Genomic_DNA"/>
</dbReference>
<dbReference type="Gene3D" id="3.30.559.10">
    <property type="entry name" value="Chloramphenicol acetyltransferase-like domain"/>
    <property type="match status" value="1"/>
</dbReference>
<organism evidence="1 2">
    <name type="scientific">Neolecta irregularis (strain DAH-3)</name>
    <dbReference type="NCBI Taxonomy" id="1198029"/>
    <lineage>
        <taxon>Eukaryota</taxon>
        <taxon>Fungi</taxon>
        <taxon>Dikarya</taxon>
        <taxon>Ascomycota</taxon>
        <taxon>Taphrinomycotina</taxon>
        <taxon>Neolectales</taxon>
        <taxon>Neolectaceae</taxon>
        <taxon>Neolecta</taxon>
    </lineage>
</organism>
<dbReference type="Proteomes" id="UP000186594">
    <property type="component" value="Unassembled WGS sequence"/>
</dbReference>
<dbReference type="AlphaFoldDB" id="A0A1U7LWT2"/>
<dbReference type="PANTHER" id="PTHR42034:SF1">
    <property type="entry name" value="CONDENSATION DOMAIN-CONTAINING PROTEIN"/>
    <property type="match status" value="1"/>
</dbReference>
<keyword evidence="2" id="KW-1185">Reference proteome</keyword>
<protein>
    <submittedName>
        <fullName evidence="1">Uncharacterized protein</fullName>
    </submittedName>
</protein>
<reference evidence="1 2" key="1">
    <citation type="submission" date="2016-04" db="EMBL/GenBank/DDBJ databases">
        <title>Evolutionary innovation and constraint leading to complex multicellularity in the Ascomycota.</title>
        <authorList>
            <person name="Cisse O."/>
            <person name="Nguyen A."/>
            <person name="Hewitt D.A."/>
            <person name="Jedd G."/>
            <person name="Stajich J.E."/>
        </authorList>
    </citation>
    <scope>NUCLEOTIDE SEQUENCE [LARGE SCALE GENOMIC DNA]</scope>
    <source>
        <strain evidence="1 2">DAH-3</strain>
    </source>
</reference>
<name>A0A1U7LWT2_NEOID</name>
<sequence>MESVRLSWRQSAHNPDVYVRDRAATELLMDIGNVAAQGLYSAATHVTFHIPPSALSGKELICRVKTAWKEMRRTSPHISVNANGPFEARYLRYERPRSEADIDAWAERSLEVMDASKRGISLADFQTYLLDPSHCHTEVTPAEGQETKSPKHVDFRLKFVQNDTTGDHFLGISCNHVMSDGIGGHIFFGRMLKLIAKGVPKQALWDFAGEPERLSPSAPLQFGIRKEGEPLSAETVDELNTHFENLVSKGPSQGVYTNLSPKDYKPTMAKSSHYTVVIEKEDFDAIRKTWKAKGYTITQAMNAALSLACYKLESRKTGKSPDTLHQIWPFNIINGRPHFKAPYKNATHHFQCSFVFFPSSTSIDTFEGKDDQLVLEQAAAESKQNWNSALKSPNTLNWSHETVLKTLELDAETPADSDKMPYLSSVGLVDKYYQRVIPTKSKLPGSLMVRDVGTGVKFCGKETSLHITGFNGRAFVNFSYDECWYPREDVKWLTDETLRLMRAFK</sequence>
<dbReference type="Gene3D" id="3.30.559.30">
    <property type="entry name" value="Nonribosomal peptide synthetase, condensation domain"/>
    <property type="match status" value="1"/>
</dbReference>
<accession>A0A1U7LWT2</accession>
<dbReference type="OrthoDB" id="2548233at2759"/>
<gene>
    <name evidence="1" type="ORF">NEOLI_000432</name>
</gene>
<dbReference type="InterPro" id="IPR010828">
    <property type="entry name" value="Atf2/Sli1-like"/>
</dbReference>
<evidence type="ECO:0000313" key="2">
    <source>
        <dbReference type="Proteomes" id="UP000186594"/>
    </source>
</evidence>
<dbReference type="PANTHER" id="PTHR42034">
    <property type="entry name" value="CHROMOSOME 7, WHOLE GENOME SHOTGUN SEQUENCE-RELATED"/>
    <property type="match status" value="1"/>
</dbReference>
<dbReference type="InterPro" id="IPR023213">
    <property type="entry name" value="CAT-like_dom_sf"/>
</dbReference>
<dbReference type="Pfam" id="PF07247">
    <property type="entry name" value="AATase"/>
    <property type="match status" value="1"/>
</dbReference>
<proteinExistence type="predicted"/>
<comment type="caution">
    <text evidence="1">The sequence shown here is derived from an EMBL/GenBank/DDBJ whole genome shotgun (WGS) entry which is preliminary data.</text>
</comment>
<evidence type="ECO:0000313" key="1">
    <source>
        <dbReference type="EMBL" id="OLL27136.1"/>
    </source>
</evidence>